<evidence type="ECO:0000256" key="1">
    <source>
        <dbReference type="SAM" id="Phobius"/>
    </source>
</evidence>
<reference evidence="3" key="1">
    <citation type="submission" date="2017-02" db="EMBL/GenBank/DDBJ databases">
        <authorList>
            <person name="Varghese N."/>
            <person name="Submissions S."/>
        </authorList>
    </citation>
    <scope>NUCLEOTIDE SEQUENCE [LARGE SCALE GENOMIC DNA]</scope>
    <source>
        <strain evidence="3">DSM 24091</strain>
    </source>
</reference>
<organism evidence="2 3">
    <name type="scientific">Sphingobacterium nematocida</name>
    <dbReference type="NCBI Taxonomy" id="1513896"/>
    <lineage>
        <taxon>Bacteria</taxon>
        <taxon>Pseudomonadati</taxon>
        <taxon>Bacteroidota</taxon>
        <taxon>Sphingobacteriia</taxon>
        <taxon>Sphingobacteriales</taxon>
        <taxon>Sphingobacteriaceae</taxon>
        <taxon>Sphingobacterium</taxon>
    </lineage>
</organism>
<dbReference type="InterPro" id="IPR032820">
    <property type="entry name" value="ATPase_put"/>
</dbReference>
<keyword evidence="1" id="KW-0812">Transmembrane</keyword>
<evidence type="ECO:0000313" key="2">
    <source>
        <dbReference type="EMBL" id="SKB99313.1"/>
    </source>
</evidence>
<dbReference type="OrthoDB" id="9798708at2"/>
<keyword evidence="1" id="KW-1133">Transmembrane helix</keyword>
<dbReference type="Pfam" id="PF09527">
    <property type="entry name" value="ATPase_gene1"/>
    <property type="match status" value="1"/>
</dbReference>
<proteinExistence type="predicted"/>
<accession>A0A1T5FT21</accession>
<sequence length="95" mass="10772">MTIKGQTDPPAGGSWNNYLHMKEEKSSKKVSKWIVFTSMPFQMGATIYLCYLLGDWVDERLGVEGGWWTKGLTMLGVLASLVQFIRQANRISKNE</sequence>
<feature type="transmembrane region" description="Helical" evidence="1">
    <location>
        <begin position="66"/>
        <end position="85"/>
    </location>
</feature>
<keyword evidence="3" id="KW-1185">Reference proteome</keyword>
<keyword evidence="1" id="KW-0472">Membrane</keyword>
<evidence type="ECO:0000313" key="3">
    <source>
        <dbReference type="Proteomes" id="UP000190150"/>
    </source>
</evidence>
<dbReference type="AlphaFoldDB" id="A0A1T5FT21"/>
<dbReference type="STRING" id="1513896.SAMN05660841_03503"/>
<protein>
    <submittedName>
        <fullName evidence="2">Putative F0F1-ATPase subunit Ca2+/Mg2+ transporter</fullName>
    </submittedName>
</protein>
<feature type="transmembrane region" description="Helical" evidence="1">
    <location>
        <begin position="33"/>
        <end position="54"/>
    </location>
</feature>
<dbReference type="Proteomes" id="UP000190150">
    <property type="component" value="Unassembled WGS sequence"/>
</dbReference>
<name>A0A1T5FT21_9SPHI</name>
<gene>
    <name evidence="2" type="ORF">SAMN05660841_03503</name>
</gene>
<dbReference type="EMBL" id="FUZF01000018">
    <property type="protein sequence ID" value="SKB99313.1"/>
    <property type="molecule type" value="Genomic_DNA"/>
</dbReference>